<organism evidence="1 2">
    <name type="scientific">Dovyalis caffra</name>
    <dbReference type="NCBI Taxonomy" id="77055"/>
    <lineage>
        <taxon>Eukaryota</taxon>
        <taxon>Viridiplantae</taxon>
        <taxon>Streptophyta</taxon>
        <taxon>Embryophyta</taxon>
        <taxon>Tracheophyta</taxon>
        <taxon>Spermatophyta</taxon>
        <taxon>Magnoliopsida</taxon>
        <taxon>eudicotyledons</taxon>
        <taxon>Gunneridae</taxon>
        <taxon>Pentapetalae</taxon>
        <taxon>rosids</taxon>
        <taxon>fabids</taxon>
        <taxon>Malpighiales</taxon>
        <taxon>Salicaceae</taxon>
        <taxon>Flacourtieae</taxon>
        <taxon>Dovyalis</taxon>
    </lineage>
</organism>
<protein>
    <submittedName>
        <fullName evidence="1">Uncharacterized protein</fullName>
    </submittedName>
</protein>
<reference evidence="1 2" key="1">
    <citation type="submission" date="2024-01" db="EMBL/GenBank/DDBJ databases">
        <authorList>
            <person name="Waweru B."/>
        </authorList>
    </citation>
    <scope>NUCLEOTIDE SEQUENCE [LARGE SCALE GENOMIC DNA]</scope>
</reference>
<dbReference type="Proteomes" id="UP001314170">
    <property type="component" value="Unassembled WGS sequence"/>
</dbReference>
<evidence type="ECO:0000313" key="2">
    <source>
        <dbReference type="Proteomes" id="UP001314170"/>
    </source>
</evidence>
<keyword evidence="2" id="KW-1185">Reference proteome</keyword>
<proteinExistence type="predicted"/>
<name>A0AAV1RGN3_9ROSI</name>
<dbReference type="EMBL" id="CAWUPB010000994">
    <property type="protein sequence ID" value="CAK7335377.1"/>
    <property type="molecule type" value="Genomic_DNA"/>
</dbReference>
<comment type="caution">
    <text evidence="1">The sequence shown here is derived from an EMBL/GenBank/DDBJ whole genome shotgun (WGS) entry which is preliminary data.</text>
</comment>
<sequence length="76" mass="8583">MTNLIENNRESVPTHKRKLVAILLLVGGDGPSLKEYECRNGMEMYENPMWVGPKETTMWVGPTEAVCGSDLREPYV</sequence>
<gene>
    <name evidence="1" type="ORF">DCAF_LOCUS10369</name>
</gene>
<feature type="non-terminal residue" evidence="1">
    <location>
        <position position="76"/>
    </location>
</feature>
<dbReference type="AlphaFoldDB" id="A0AAV1RGN3"/>
<evidence type="ECO:0000313" key="1">
    <source>
        <dbReference type="EMBL" id="CAK7335377.1"/>
    </source>
</evidence>
<accession>A0AAV1RGN3</accession>